<comment type="similarity">
    <text evidence="1">Belongs to the AHA1 family.</text>
</comment>
<dbReference type="Gene3D" id="3.30.530.20">
    <property type="match status" value="1"/>
</dbReference>
<evidence type="ECO:0000256" key="1">
    <source>
        <dbReference type="ARBA" id="ARBA00006817"/>
    </source>
</evidence>
<protein>
    <recommendedName>
        <fullName evidence="2">Activator of Hsp90 ATPase homologue 1/2-like C-terminal domain-containing protein</fullName>
    </recommendedName>
</protein>
<accession>A0A0F9SHA1</accession>
<dbReference type="EMBL" id="LAZR01000650">
    <property type="protein sequence ID" value="KKN61682.1"/>
    <property type="molecule type" value="Genomic_DNA"/>
</dbReference>
<gene>
    <name evidence="3" type="ORF">LCGC14_0519570</name>
</gene>
<evidence type="ECO:0000313" key="3">
    <source>
        <dbReference type="EMBL" id="KKN61682.1"/>
    </source>
</evidence>
<dbReference type="Pfam" id="PF08327">
    <property type="entry name" value="AHSA1"/>
    <property type="match status" value="1"/>
</dbReference>
<dbReference type="InterPro" id="IPR013538">
    <property type="entry name" value="ASHA1/2-like_C"/>
</dbReference>
<proteinExistence type="inferred from homology"/>
<organism evidence="3">
    <name type="scientific">marine sediment metagenome</name>
    <dbReference type="NCBI Taxonomy" id="412755"/>
    <lineage>
        <taxon>unclassified sequences</taxon>
        <taxon>metagenomes</taxon>
        <taxon>ecological metagenomes</taxon>
    </lineage>
</organism>
<dbReference type="AlphaFoldDB" id="A0A0F9SHA1"/>
<dbReference type="SUPFAM" id="SSF55961">
    <property type="entry name" value="Bet v1-like"/>
    <property type="match status" value="1"/>
</dbReference>
<name>A0A0F9SHA1_9ZZZZ</name>
<comment type="caution">
    <text evidence="3">The sequence shown here is derived from an EMBL/GenBank/DDBJ whole genome shotgun (WGS) entry which is preliminary data.</text>
</comment>
<sequence>MINLVSIEEISEIDASAETVFNILNDNLNYPKWSLGAEEIKQIGEGKWLTKSRIGETTVTRKEAVPNERLIFTNEGSPFSEVGEFITPKGDGVEVMVRGTLKDDSMLEKVRKPTQEFLKSLKTYAEFLESGGNPDDYNKNELITIQ</sequence>
<dbReference type="InterPro" id="IPR023393">
    <property type="entry name" value="START-like_dom_sf"/>
</dbReference>
<feature type="domain" description="Activator of Hsp90 ATPase homologue 1/2-like C-terminal" evidence="2">
    <location>
        <begin position="14"/>
        <end position="126"/>
    </location>
</feature>
<evidence type="ECO:0000259" key="2">
    <source>
        <dbReference type="Pfam" id="PF08327"/>
    </source>
</evidence>
<reference evidence="3" key="1">
    <citation type="journal article" date="2015" name="Nature">
        <title>Complex archaea that bridge the gap between prokaryotes and eukaryotes.</title>
        <authorList>
            <person name="Spang A."/>
            <person name="Saw J.H."/>
            <person name="Jorgensen S.L."/>
            <person name="Zaremba-Niedzwiedzka K."/>
            <person name="Martijn J."/>
            <person name="Lind A.E."/>
            <person name="van Eijk R."/>
            <person name="Schleper C."/>
            <person name="Guy L."/>
            <person name="Ettema T.J."/>
        </authorList>
    </citation>
    <scope>NUCLEOTIDE SEQUENCE</scope>
</reference>